<dbReference type="PANTHER" id="PTHR13282">
    <property type="entry name" value="PROTEIN FAM32A"/>
    <property type="match status" value="1"/>
</dbReference>
<dbReference type="Pfam" id="PF08555">
    <property type="entry name" value="FAM32A"/>
    <property type="match status" value="1"/>
</dbReference>
<dbReference type="AlphaFoldDB" id="A0A0X3PIJ2"/>
<dbReference type="GO" id="GO:0005730">
    <property type="term" value="C:nucleolus"/>
    <property type="evidence" value="ECO:0007669"/>
    <property type="project" value="TreeGrafter"/>
</dbReference>
<evidence type="ECO:0000256" key="2">
    <source>
        <dbReference type="SAM" id="MobiDB-lite"/>
    </source>
</evidence>
<feature type="compositionally biased region" description="Basic residues" evidence="2">
    <location>
        <begin position="60"/>
        <end position="71"/>
    </location>
</feature>
<protein>
    <submittedName>
        <fullName evidence="3">Protein FAM32A</fullName>
    </submittedName>
</protein>
<evidence type="ECO:0000256" key="1">
    <source>
        <dbReference type="ARBA" id="ARBA00008948"/>
    </source>
</evidence>
<dbReference type="EMBL" id="GEEE01015173">
    <property type="protein sequence ID" value="JAP48052.1"/>
    <property type="molecule type" value="Transcribed_RNA"/>
</dbReference>
<organism evidence="3">
    <name type="scientific">Schistocephalus solidus</name>
    <name type="common">Tapeworm</name>
    <dbReference type="NCBI Taxonomy" id="70667"/>
    <lineage>
        <taxon>Eukaryota</taxon>
        <taxon>Metazoa</taxon>
        <taxon>Spiralia</taxon>
        <taxon>Lophotrochozoa</taxon>
        <taxon>Platyhelminthes</taxon>
        <taxon>Cestoda</taxon>
        <taxon>Eucestoda</taxon>
        <taxon>Diphyllobothriidea</taxon>
        <taxon>Diphyllobothriidae</taxon>
        <taxon>Schistocephalus</taxon>
    </lineage>
</organism>
<evidence type="ECO:0000313" key="3">
    <source>
        <dbReference type="EMBL" id="JAP48052.1"/>
    </source>
</evidence>
<name>A0A0X3PIJ2_SCHSO</name>
<feature type="region of interest" description="Disordered" evidence="2">
    <location>
        <begin position="58"/>
        <end position="99"/>
    </location>
</feature>
<dbReference type="PANTHER" id="PTHR13282:SF6">
    <property type="entry name" value="PROTEIN FAM32A"/>
    <property type="match status" value="1"/>
</dbReference>
<feature type="non-terminal residue" evidence="3">
    <location>
        <position position="1"/>
    </location>
</feature>
<sequence>FYGALQHRLLVFVCKDQTNICARITAAILVFGTVVRSDFTMSEYAAVIKGSLKLKADSKIKKKSKRHRRKPKVEQEPEVRADTADSTEPSSTNKESAFKLTKTKSELEFDRRKEKRLLETILTKAEKSHKQRIIDLNRRLNEMSEHFDIPKVSWTK</sequence>
<feature type="compositionally biased region" description="Basic and acidic residues" evidence="2">
    <location>
        <begin position="72"/>
        <end position="83"/>
    </location>
</feature>
<gene>
    <name evidence="3" type="primary">FA32A</name>
    <name evidence="3" type="ORF">TR124477</name>
</gene>
<dbReference type="InterPro" id="IPR013865">
    <property type="entry name" value="FAM32A"/>
</dbReference>
<comment type="similarity">
    <text evidence="1">Belongs to the FAM32 family.</text>
</comment>
<accession>A0A0X3PIJ2</accession>
<proteinExistence type="inferred from homology"/>
<feature type="compositionally biased region" description="Polar residues" evidence="2">
    <location>
        <begin position="84"/>
        <end position="95"/>
    </location>
</feature>
<reference evidence="3" key="1">
    <citation type="submission" date="2016-01" db="EMBL/GenBank/DDBJ databases">
        <title>Reference transcriptome for the parasite Schistocephalus solidus: insights into the molecular evolution of parasitism.</title>
        <authorList>
            <person name="Hebert F.O."/>
            <person name="Grambauer S."/>
            <person name="Barber I."/>
            <person name="Landry C.R."/>
            <person name="Aubin-Horth N."/>
        </authorList>
    </citation>
    <scope>NUCLEOTIDE SEQUENCE</scope>
</reference>